<dbReference type="InterPro" id="IPR000210">
    <property type="entry name" value="BTB/POZ_dom"/>
</dbReference>
<name>A0A1B6DYH4_9HEMI</name>
<accession>A0A1B6DYH4</accession>
<evidence type="ECO:0000259" key="10">
    <source>
        <dbReference type="PROSITE" id="PS50157"/>
    </source>
</evidence>
<dbReference type="InterPro" id="IPR051095">
    <property type="entry name" value="Dros_DevTransReg"/>
</dbReference>
<dbReference type="PANTHER" id="PTHR23110:SF93">
    <property type="entry name" value="ZINC FINGER AND BTB DOMAIN-CONTAINING PROTEIN 14-LIKE PROTEIN"/>
    <property type="match status" value="1"/>
</dbReference>
<dbReference type="Gene3D" id="3.30.160.60">
    <property type="entry name" value="Classic Zinc Finger"/>
    <property type="match status" value="3"/>
</dbReference>
<feature type="domain" description="C2H2-type" evidence="10">
    <location>
        <begin position="365"/>
        <end position="392"/>
    </location>
</feature>
<dbReference type="EMBL" id="GEDC01006566">
    <property type="protein sequence ID" value="JAS30732.1"/>
    <property type="molecule type" value="Transcribed_RNA"/>
</dbReference>
<dbReference type="GO" id="GO:0003006">
    <property type="term" value="P:developmental process involved in reproduction"/>
    <property type="evidence" value="ECO:0007669"/>
    <property type="project" value="UniProtKB-ARBA"/>
</dbReference>
<evidence type="ECO:0000256" key="6">
    <source>
        <dbReference type="ARBA" id="ARBA00023242"/>
    </source>
</evidence>
<feature type="domain" description="C2H2-type" evidence="10">
    <location>
        <begin position="393"/>
        <end position="416"/>
    </location>
</feature>
<protein>
    <recommendedName>
        <fullName evidence="12">BTB domain-containing protein</fullName>
    </recommendedName>
</protein>
<evidence type="ECO:0000256" key="5">
    <source>
        <dbReference type="ARBA" id="ARBA00022833"/>
    </source>
</evidence>
<evidence type="ECO:0000256" key="8">
    <source>
        <dbReference type="SAM" id="MobiDB-lite"/>
    </source>
</evidence>
<dbReference type="PROSITE" id="PS00028">
    <property type="entry name" value="ZINC_FINGER_C2H2_1"/>
    <property type="match status" value="4"/>
</dbReference>
<dbReference type="Pfam" id="PF00096">
    <property type="entry name" value="zf-C2H2"/>
    <property type="match status" value="3"/>
</dbReference>
<organism evidence="11">
    <name type="scientific">Clastoptera arizonana</name>
    <name type="common">Arizona spittle bug</name>
    <dbReference type="NCBI Taxonomy" id="38151"/>
    <lineage>
        <taxon>Eukaryota</taxon>
        <taxon>Metazoa</taxon>
        <taxon>Ecdysozoa</taxon>
        <taxon>Arthropoda</taxon>
        <taxon>Hexapoda</taxon>
        <taxon>Insecta</taxon>
        <taxon>Pterygota</taxon>
        <taxon>Neoptera</taxon>
        <taxon>Paraneoptera</taxon>
        <taxon>Hemiptera</taxon>
        <taxon>Auchenorrhyncha</taxon>
        <taxon>Cercopoidea</taxon>
        <taxon>Clastopteridae</taxon>
        <taxon>Clastoptera</taxon>
    </lineage>
</organism>
<evidence type="ECO:0008006" key="12">
    <source>
        <dbReference type="Google" id="ProtNLM"/>
    </source>
</evidence>
<dbReference type="FunFam" id="3.30.160.60:FF:000624">
    <property type="entry name" value="zinc finger protein 697"/>
    <property type="match status" value="1"/>
</dbReference>
<dbReference type="InterPro" id="IPR011333">
    <property type="entry name" value="SKP1/BTB/POZ_sf"/>
</dbReference>
<evidence type="ECO:0000256" key="3">
    <source>
        <dbReference type="ARBA" id="ARBA00022737"/>
    </source>
</evidence>
<dbReference type="CDD" id="cd18315">
    <property type="entry name" value="BTB_POZ_BAB-like"/>
    <property type="match status" value="1"/>
</dbReference>
<dbReference type="PANTHER" id="PTHR23110">
    <property type="entry name" value="BTB DOMAIN TRANSCRIPTION FACTOR"/>
    <property type="match status" value="1"/>
</dbReference>
<keyword evidence="5" id="KW-0862">Zinc</keyword>
<dbReference type="GO" id="GO:0048513">
    <property type="term" value="P:animal organ development"/>
    <property type="evidence" value="ECO:0007669"/>
    <property type="project" value="UniProtKB-ARBA"/>
</dbReference>
<dbReference type="SMART" id="SM00225">
    <property type="entry name" value="BTB"/>
    <property type="match status" value="1"/>
</dbReference>
<feature type="domain" description="BTB" evidence="9">
    <location>
        <begin position="33"/>
        <end position="105"/>
    </location>
</feature>
<dbReference type="Gene3D" id="3.30.710.10">
    <property type="entry name" value="Potassium Channel Kv1.1, Chain A"/>
    <property type="match status" value="1"/>
</dbReference>
<proteinExistence type="predicted"/>
<dbReference type="InterPro" id="IPR013087">
    <property type="entry name" value="Znf_C2H2_type"/>
</dbReference>
<dbReference type="AlphaFoldDB" id="A0A1B6DYH4"/>
<evidence type="ECO:0000256" key="2">
    <source>
        <dbReference type="ARBA" id="ARBA00022723"/>
    </source>
</evidence>
<dbReference type="SUPFAM" id="SSF57667">
    <property type="entry name" value="beta-beta-alpha zinc fingers"/>
    <property type="match status" value="1"/>
</dbReference>
<dbReference type="GO" id="GO:0008270">
    <property type="term" value="F:zinc ion binding"/>
    <property type="evidence" value="ECO:0007669"/>
    <property type="project" value="UniProtKB-KW"/>
</dbReference>
<evidence type="ECO:0000313" key="11">
    <source>
        <dbReference type="EMBL" id="JAS30732.1"/>
    </source>
</evidence>
<reference evidence="11" key="1">
    <citation type="submission" date="2015-12" db="EMBL/GenBank/DDBJ databases">
        <title>De novo transcriptome assembly of four potential Pierce s Disease insect vectors from Arizona vineyards.</title>
        <authorList>
            <person name="Tassone E.E."/>
        </authorList>
    </citation>
    <scope>NUCLEOTIDE SEQUENCE</scope>
</reference>
<evidence type="ECO:0000256" key="4">
    <source>
        <dbReference type="ARBA" id="ARBA00022771"/>
    </source>
</evidence>
<dbReference type="SUPFAM" id="SSF54695">
    <property type="entry name" value="POZ domain"/>
    <property type="match status" value="1"/>
</dbReference>
<evidence type="ECO:0000259" key="9">
    <source>
        <dbReference type="PROSITE" id="PS50097"/>
    </source>
</evidence>
<feature type="compositionally biased region" description="Basic and acidic residues" evidence="8">
    <location>
        <begin position="181"/>
        <end position="214"/>
    </location>
</feature>
<dbReference type="Pfam" id="PF00651">
    <property type="entry name" value="BTB"/>
    <property type="match status" value="1"/>
</dbReference>
<keyword evidence="2" id="KW-0479">Metal-binding</keyword>
<sequence length="434" mass="49565">MTALAENYQLKWHSHGIHLHSSISTLHRSEAFTDVTLATADGRYIQAHRFILSACSSYFHQIFIVSSKASSLSSTIIIVLPNEISYSTLSVLLQYMYSGETTVSNEQLNSVLKAGEILKIKGLCQNTEDKQKLGGILSQHNRKGIINGDVEKKNKSETNHLKESRLVLKGTENHPVLNKKSKLEDKGSFENNEQKDKSDEKEKSKKDKTDKKTENIISIEENMQIELMVKEEPLEWDDRDDEPEMENLITEMTIKPEVVSEGEEELGQYYAPLTCDLCHETFTTPALWVRHVESHPTNDLPQPRERNPDDDSSEFPPLRCELCQEVYHNPAEWVKHIQSAHTEEQLALSNNSTYGPNVVKRQYRRSCPICSKSFPSRASMLIHSRTHTGERPYICVMCSKGFNVKSNFLRHMRTLHNQIISAGMVQYSLKFKGK</sequence>
<feature type="region of interest" description="Disordered" evidence="8">
    <location>
        <begin position="153"/>
        <end position="216"/>
    </location>
</feature>
<evidence type="ECO:0000256" key="7">
    <source>
        <dbReference type="PROSITE-ProRule" id="PRU00042"/>
    </source>
</evidence>
<dbReference type="SMART" id="SM00355">
    <property type="entry name" value="ZnF_C2H2"/>
    <property type="match status" value="4"/>
</dbReference>
<comment type="subcellular location">
    <subcellularLocation>
        <location evidence="1">Nucleus</location>
    </subcellularLocation>
</comment>
<feature type="region of interest" description="Disordered" evidence="8">
    <location>
        <begin position="295"/>
        <end position="314"/>
    </location>
</feature>
<feature type="compositionally biased region" description="Basic and acidic residues" evidence="8">
    <location>
        <begin position="153"/>
        <end position="166"/>
    </location>
</feature>
<dbReference type="GO" id="GO:0048666">
    <property type="term" value="P:neuron development"/>
    <property type="evidence" value="ECO:0007669"/>
    <property type="project" value="UniProtKB-ARBA"/>
</dbReference>
<keyword evidence="4 7" id="KW-0863">Zinc-finger</keyword>
<keyword evidence="3" id="KW-0677">Repeat</keyword>
<dbReference type="GO" id="GO:0006357">
    <property type="term" value="P:regulation of transcription by RNA polymerase II"/>
    <property type="evidence" value="ECO:0007669"/>
    <property type="project" value="TreeGrafter"/>
</dbReference>
<dbReference type="PROSITE" id="PS50157">
    <property type="entry name" value="ZINC_FINGER_C2H2_2"/>
    <property type="match status" value="2"/>
</dbReference>
<dbReference type="PROSITE" id="PS50097">
    <property type="entry name" value="BTB"/>
    <property type="match status" value="1"/>
</dbReference>
<feature type="compositionally biased region" description="Basic and acidic residues" evidence="8">
    <location>
        <begin position="295"/>
        <end position="309"/>
    </location>
</feature>
<gene>
    <name evidence="11" type="ORF">g.45396</name>
</gene>
<evidence type="ECO:0000256" key="1">
    <source>
        <dbReference type="ARBA" id="ARBA00004123"/>
    </source>
</evidence>
<keyword evidence="6" id="KW-0539">Nucleus</keyword>
<dbReference type="InterPro" id="IPR036236">
    <property type="entry name" value="Znf_C2H2_sf"/>
</dbReference>
<dbReference type="GO" id="GO:0005634">
    <property type="term" value="C:nucleus"/>
    <property type="evidence" value="ECO:0007669"/>
    <property type="project" value="UniProtKB-SubCell"/>
</dbReference>